<evidence type="ECO:0000256" key="1">
    <source>
        <dbReference type="ARBA" id="ARBA00023125"/>
    </source>
</evidence>
<evidence type="ECO:0000313" key="4">
    <source>
        <dbReference type="EMBL" id="MBU5673175.1"/>
    </source>
</evidence>
<reference evidence="4 5" key="1">
    <citation type="submission" date="2021-06" db="EMBL/GenBank/DDBJ databases">
        <authorList>
            <person name="Sun Q."/>
            <person name="Li D."/>
        </authorList>
    </citation>
    <scope>NUCLEOTIDE SEQUENCE [LARGE SCALE GENOMIC DNA]</scope>
    <source>
        <strain evidence="4 5">MSJ-6</strain>
    </source>
</reference>
<feature type="DNA-binding region" description="H-T-H motif" evidence="2">
    <location>
        <begin position="25"/>
        <end position="44"/>
    </location>
</feature>
<dbReference type="PROSITE" id="PS50977">
    <property type="entry name" value="HTH_TETR_2"/>
    <property type="match status" value="1"/>
</dbReference>
<comment type="caution">
    <text evidence="4">The sequence shown here is derived from an EMBL/GenBank/DDBJ whole genome shotgun (WGS) entry which is preliminary data.</text>
</comment>
<dbReference type="Pfam" id="PF00440">
    <property type="entry name" value="TetR_N"/>
    <property type="match status" value="1"/>
</dbReference>
<name>A0ABS6FSG1_9BACL</name>
<evidence type="ECO:0000313" key="5">
    <source>
        <dbReference type="Proteomes" id="UP000743001"/>
    </source>
</evidence>
<dbReference type="PANTHER" id="PTHR43479:SF11">
    <property type="entry name" value="ACREF_ENVCD OPERON REPRESSOR-RELATED"/>
    <property type="match status" value="1"/>
</dbReference>
<keyword evidence="5" id="KW-1185">Reference proteome</keyword>
<evidence type="ECO:0000259" key="3">
    <source>
        <dbReference type="PROSITE" id="PS50977"/>
    </source>
</evidence>
<dbReference type="PANTHER" id="PTHR43479">
    <property type="entry name" value="ACREF/ENVCD OPERON REPRESSOR-RELATED"/>
    <property type="match status" value="1"/>
</dbReference>
<dbReference type="RefSeq" id="WP_216479730.1">
    <property type="nucleotide sequence ID" value="NZ_JAHLQJ010000013.1"/>
</dbReference>
<organism evidence="4 5">
    <name type="scientific">Paenibacillus brevis</name>
    <dbReference type="NCBI Taxonomy" id="2841508"/>
    <lineage>
        <taxon>Bacteria</taxon>
        <taxon>Bacillati</taxon>
        <taxon>Bacillota</taxon>
        <taxon>Bacilli</taxon>
        <taxon>Bacillales</taxon>
        <taxon>Paenibacillaceae</taxon>
        <taxon>Paenibacillus</taxon>
    </lineage>
</organism>
<evidence type="ECO:0000256" key="2">
    <source>
        <dbReference type="PROSITE-ProRule" id="PRU00335"/>
    </source>
</evidence>
<dbReference type="EMBL" id="JAHLQJ010000013">
    <property type="protein sequence ID" value="MBU5673175.1"/>
    <property type="molecule type" value="Genomic_DNA"/>
</dbReference>
<dbReference type="InterPro" id="IPR050624">
    <property type="entry name" value="HTH-type_Tx_Regulator"/>
</dbReference>
<dbReference type="Proteomes" id="UP000743001">
    <property type="component" value="Unassembled WGS sequence"/>
</dbReference>
<accession>A0ABS6FSG1</accession>
<protein>
    <submittedName>
        <fullName evidence="4">TetR/AcrR family transcriptional regulator</fullName>
    </submittedName>
</protein>
<sequence length="205" mass="23751">MNNTKQKILAEALSLFSERGFHSVSVKEIAEAVGIRDSTIYKHFTSKQEIFDTIIQLVSEQTQQIYQTIPMPGRENTAAEYAVMALGTLEELCYQLFMFYLQDEVVSKFRRMLTVEQYGNLEASRLFRQFFIEEPLAYEAGLFRSLKDMGVFVDADPEVMALHFYSPLFLMLSRFDHREVGPEEIRPAIKSHIEAFSRSYSKDKT</sequence>
<proteinExistence type="predicted"/>
<dbReference type="InterPro" id="IPR001647">
    <property type="entry name" value="HTH_TetR"/>
</dbReference>
<gene>
    <name evidence="4" type="ORF">KQJ23_15205</name>
</gene>
<feature type="domain" description="HTH tetR-type" evidence="3">
    <location>
        <begin position="2"/>
        <end position="62"/>
    </location>
</feature>
<keyword evidence="1 2" id="KW-0238">DNA-binding</keyword>